<dbReference type="PANTHER" id="PTHR14614:SF109">
    <property type="entry name" value="RIBOSOMAL LYSINE N-METHYLTRANSFERASE 5"/>
    <property type="match status" value="1"/>
</dbReference>
<accession>A0AAE0GUJ5</accession>
<dbReference type="Pfam" id="PF10294">
    <property type="entry name" value="Methyltransf_16"/>
    <property type="match status" value="1"/>
</dbReference>
<feature type="compositionally biased region" description="Basic and acidic residues" evidence="1">
    <location>
        <begin position="45"/>
        <end position="54"/>
    </location>
</feature>
<dbReference type="SUPFAM" id="SSF53335">
    <property type="entry name" value="S-adenosyl-L-methionine-dependent methyltransferases"/>
    <property type="match status" value="1"/>
</dbReference>
<reference evidence="2 3" key="1">
    <citation type="journal article" date="2015" name="Genome Biol. Evol.">
        <title>Comparative Genomics of a Bacterivorous Green Alga Reveals Evolutionary Causalities and Consequences of Phago-Mixotrophic Mode of Nutrition.</title>
        <authorList>
            <person name="Burns J.A."/>
            <person name="Paasch A."/>
            <person name="Narechania A."/>
            <person name="Kim E."/>
        </authorList>
    </citation>
    <scope>NUCLEOTIDE SEQUENCE [LARGE SCALE GENOMIC DNA]</scope>
    <source>
        <strain evidence="2 3">PLY_AMNH</strain>
    </source>
</reference>
<comment type="caution">
    <text evidence="2">The sequence shown here is derived from an EMBL/GenBank/DDBJ whole genome shotgun (WGS) entry which is preliminary data.</text>
</comment>
<sequence>MAWWQRSYLGYEGRFKDDCVLELANGKQVQVGQAPCPDKKKKKANKDEQTDKEADPVLSGTTVWDCAVVLAQCVTKPDLISELFQHSKPETCIELGAGTGAVSLACAASGAVDSITITDLGGMMPLIQKNIDANQSSFGSNVIIQCQPLRWADKTDLASLQGPYDLILGSDLIYYNDEERSIVNILIETLSALSGPHTVVLLALSQVHAPSEVERFKHRSAEVAFEEVSDVSYLIPEEYRTDESVLLLLKGPKLKQKKKRKRPVEQPMGRLNLE</sequence>
<dbReference type="AlphaFoldDB" id="A0AAE0GUJ5"/>
<gene>
    <name evidence="2" type="ORF">CYMTET_7965</name>
</gene>
<proteinExistence type="predicted"/>
<dbReference type="PANTHER" id="PTHR14614">
    <property type="entry name" value="HEPATOCELLULAR CARCINOMA-ASSOCIATED ANTIGEN"/>
    <property type="match status" value="1"/>
</dbReference>
<organism evidence="2 3">
    <name type="scientific">Cymbomonas tetramitiformis</name>
    <dbReference type="NCBI Taxonomy" id="36881"/>
    <lineage>
        <taxon>Eukaryota</taxon>
        <taxon>Viridiplantae</taxon>
        <taxon>Chlorophyta</taxon>
        <taxon>Pyramimonadophyceae</taxon>
        <taxon>Pyramimonadales</taxon>
        <taxon>Pyramimonadaceae</taxon>
        <taxon>Cymbomonas</taxon>
    </lineage>
</organism>
<dbReference type="InterPro" id="IPR029063">
    <property type="entry name" value="SAM-dependent_MTases_sf"/>
</dbReference>
<evidence type="ECO:0000313" key="2">
    <source>
        <dbReference type="EMBL" id="KAK3284381.1"/>
    </source>
</evidence>
<dbReference type="EMBL" id="LGRX02002300">
    <property type="protein sequence ID" value="KAK3284381.1"/>
    <property type="molecule type" value="Genomic_DNA"/>
</dbReference>
<evidence type="ECO:0000313" key="3">
    <source>
        <dbReference type="Proteomes" id="UP001190700"/>
    </source>
</evidence>
<dbReference type="Proteomes" id="UP001190700">
    <property type="component" value="Unassembled WGS sequence"/>
</dbReference>
<keyword evidence="3" id="KW-1185">Reference proteome</keyword>
<dbReference type="InterPro" id="IPR019410">
    <property type="entry name" value="Methyltransf_16"/>
</dbReference>
<protein>
    <submittedName>
        <fullName evidence="2">Uncharacterized protein</fullName>
    </submittedName>
</protein>
<dbReference type="Gene3D" id="3.40.50.150">
    <property type="entry name" value="Vaccinia Virus protein VP39"/>
    <property type="match status" value="1"/>
</dbReference>
<feature type="region of interest" description="Disordered" evidence="1">
    <location>
        <begin position="254"/>
        <end position="274"/>
    </location>
</feature>
<evidence type="ECO:0000256" key="1">
    <source>
        <dbReference type="SAM" id="MobiDB-lite"/>
    </source>
</evidence>
<feature type="region of interest" description="Disordered" evidence="1">
    <location>
        <begin position="33"/>
        <end position="54"/>
    </location>
</feature>
<name>A0AAE0GUJ5_9CHLO</name>